<comment type="caution">
    <text evidence="3">The sequence shown here is derived from an EMBL/GenBank/DDBJ whole genome shotgun (WGS) entry which is preliminary data.</text>
</comment>
<sequence length="388" mass="43489">MIWVTSARRPNEIVRLRFDCVRADIEPGFLGESEIALEYLNILAFESKPEQREEETKAPLSHYLHIPSGKNRGAFYIWIPDYVVTAIDAWKRERPQNQDKLYDPKDREFVDFLFCYKNVRVAREFINLSLIPALCAKAGVEMEHAKGRITGHRGRSTRLTLLRSRGVSLDDLAEYAGHANTQTIRRYARQNPLQLHRIIRDADDVSRVIEGVVDLEAAEQGIAALRWFIGYDADGEPMYCANQAYFTCPHRLDCVHCGMFIGGEKARLLHEGEATLPVTSKAPMTPIEKCVVNGDPTGAETCRAALQQVPAPETPDLALIFNPEGLSNAELEKLARMGTHEGIGQAPAGASRTSGTPCRSSAIQDWPQRPGWCAEKTHQFVGGTYWRL</sequence>
<keyword evidence="1" id="KW-0233">DNA recombination</keyword>
<dbReference type="InterPro" id="IPR013762">
    <property type="entry name" value="Integrase-like_cat_sf"/>
</dbReference>
<dbReference type="InterPro" id="IPR002104">
    <property type="entry name" value="Integrase_catalytic"/>
</dbReference>
<dbReference type="CDD" id="cd00397">
    <property type="entry name" value="DNA_BRE_C"/>
    <property type="match status" value="1"/>
</dbReference>
<dbReference type="EMBL" id="BNJG01000003">
    <property type="protein sequence ID" value="GHO58309.1"/>
    <property type="molecule type" value="Genomic_DNA"/>
</dbReference>
<dbReference type="Gene3D" id="1.10.443.10">
    <property type="entry name" value="Intergrase catalytic core"/>
    <property type="match status" value="1"/>
</dbReference>
<evidence type="ECO:0000256" key="1">
    <source>
        <dbReference type="ARBA" id="ARBA00023172"/>
    </source>
</evidence>
<keyword evidence="4" id="KW-1185">Reference proteome</keyword>
<dbReference type="Proteomes" id="UP000654345">
    <property type="component" value="Unassembled WGS sequence"/>
</dbReference>
<dbReference type="SUPFAM" id="SSF56349">
    <property type="entry name" value="DNA breaking-rejoining enzymes"/>
    <property type="match status" value="1"/>
</dbReference>
<reference evidence="3 4" key="1">
    <citation type="journal article" date="2021" name="Int. J. Syst. Evol. Microbiol.">
        <title>Reticulibacter mediterranei gen. nov., sp. nov., within the new family Reticulibacteraceae fam. nov., and Ktedonospora formicarum gen. nov., sp. nov., Ktedonobacter robiniae sp. nov., Dictyobacter formicarum sp. nov. and Dictyobacter arantiisoli sp. nov., belonging to the class Ktedonobacteria.</title>
        <authorList>
            <person name="Yabe S."/>
            <person name="Zheng Y."/>
            <person name="Wang C.M."/>
            <person name="Sakai Y."/>
            <person name="Abe K."/>
            <person name="Yokota A."/>
            <person name="Donadio S."/>
            <person name="Cavaletti L."/>
            <person name="Monciardini P."/>
        </authorList>
    </citation>
    <scope>NUCLEOTIDE SEQUENCE [LARGE SCALE GENOMIC DNA]</scope>
    <source>
        <strain evidence="3 4">SOSP1-30</strain>
    </source>
</reference>
<evidence type="ECO:0000313" key="4">
    <source>
        <dbReference type="Proteomes" id="UP000654345"/>
    </source>
</evidence>
<dbReference type="Pfam" id="PF00589">
    <property type="entry name" value="Phage_integrase"/>
    <property type="match status" value="1"/>
</dbReference>
<evidence type="ECO:0000259" key="2">
    <source>
        <dbReference type="PROSITE" id="PS51898"/>
    </source>
</evidence>
<feature type="domain" description="Tyr recombinase" evidence="2">
    <location>
        <begin position="1"/>
        <end position="200"/>
    </location>
</feature>
<dbReference type="InterPro" id="IPR011010">
    <property type="entry name" value="DNA_brk_join_enz"/>
</dbReference>
<protein>
    <recommendedName>
        <fullName evidence="2">Tyr recombinase domain-containing protein</fullName>
    </recommendedName>
</protein>
<proteinExistence type="predicted"/>
<evidence type="ECO:0000313" key="3">
    <source>
        <dbReference type="EMBL" id="GHO58309.1"/>
    </source>
</evidence>
<dbReference type="PROSITE" id="PS51898">
    <property type="entry name" value="TYR_RECOMBINASE"/>
    <property type="match status" value="1"/>
</dbReference>
<name>A0ABQ3UZJ3_9CHLR</name>
<accession>A0ABQ3UZJ3</accession>
<organism evidence="3 4">
    <name type="scientific">Ktedonobacter robiniae</name>
    <dbReference type="NCBI Taxonomy" id="2778365"/>
    <lineage>
        <taxon>Bacteria</taxon>
        <taxon>Bacillati</taxon>
        <taxon>Chloroflexota</taxon>
        <taxon>Ktedonobacteria</taxon>
        <taxon>Ktedonobacterales</taxon>
        <taxon>Ktedonobacteraceae</taxon>
        <taxon>Ktedonobacter</taxon>
    </lineage>
</organism>
<gene>
    <name evidence="3" type="ORF">KSB_67840</name>
</gene>